<dbReference type="InterPro" id="IPR035969">
    <property type="entry name" value="Rab-GAP_TBC_sf"/>
</dbReference>
<reference evidence="2 3" key="1">
    <citation type="journal article" date="2006" name="Nature">
        <title>Global trends of whole-genome duplications revealed by the ciliate Paramecium tetraurelia.</title>
        <authorList>
            <consortium name="Genoscope"/>
            <person name="Aury J.-M."/>
            <person name="Jaillon O."/>
            <person name="Duret L."/>
            <person name="Noel B."/>
            <person name="Jubin C."/>
            <person name="Porcel B.M."/>
            <person name="Segurens B."/>
            <person name="Daubin V."/>
            <person name="Anthouard V."/>
            <person name="Aiach N."/>
            <person name="Arnaiz O."/>
            <person name="Billaut A."/>
            <person name="Beisson J."/>
            <person name="Blanc I."/>
            <person name="Bouhouche K."/>
            <person name="Camara F."/>
            <person name="Duharcourt S."/>
            <person name="Guigo R."/>
            <person name="Gogendeau D."/>
            <person name="Katinka M."/>
            <person name="Keller A.-M."/>
            <person name="Kissmehl R."/>
            <person name="Klotz C."/>
            <person name="Koll F."/>
            <person name="Le Moue A."/>
            <person name="Lepere C."/>
            <person name="Malinsky S."/>
            <person name="Nowacki M."/>
            <person name="Nowak J.K."/>
            <person name="Plattner H."/>
            <person name="Poulain J."/>
            <person name="Ruiz F."/>
            <person name="Serrano V."/>
            <person name="Zagulski M."/>
            <person name="Dessen P."/>
            <person name="Betermier M."/>
            <person name="Weissenbach J."/>
            <person name="Scarpelli C."/>
            <person name="Schachter V."/>
            <person name="Sperling L."/>
            <person name="Meyer E."/>
            <person name="Cohen J."/>
            <person name="Wincker P."/>
        </authorList>
    </citation>
    <scope>NUCLEOTIDE SEQUENCE [LARGE SCALE GENOMIC DNA]</scope>
    <source>
        <strain evidence="2 3">Stock d4-2</strain>
    </source>
</reference>
<dbReference type="OMA" id="FQYINAR"/>
<dbReference type="AlphaFoldDB" id="A0CVA1"/>
<name>A0CVA1_PARTE</name>
<dbReference type="RefSeq" id="XP_001442115.1">
    <property type="nucleotide sequence ID" value="XM_001442078.1"/>
</dbReference>
<dbReference type="Gene3D" id="1.10.472.80">
    <property type="entry name" value="Ypt/Rab-GAP domain of gyp1p, domain 3"/>
    <property type="match status" value="1"/>
</dbReference>
<dbReference type="GO" id="GO:0005096">
    <property type="term" value="F:GTPase activator activity"/>
    <property type="evidence" value="ECO:0000318"/>
    <property type="project" value="GO_Central"/>
</dbReference>
<dbReference type="PANTHER" id="PTHR47219:SF9">
    <property type="entry name" value="GTPASE ACTIVATING PROTEIN AND CENTROSOME-ASSOCIATED, ISOFORM B"/>
    <property type="match status" value="1"/>
</dbReference>
<dbReference type="eggNOG" id="KOG4436">
    <property type="taxonomic scope" value="Eukaryota"/>
</dbReference>
<sequence length="949" mass="113566">MNHSIDYYNKQQQKLYEYMVNLTQNVTGIEKIVSLIEQLKLSDLVRCLYAFSQEIKIVGEKLHTQISSGDEPDILVCLYQQVSNYLLRLSRDWELSSQRIKSEITEPYTQFVLNFRSTNRNLNAESKKLVTEIWETRKEMCKTQDEYWKIMKQFEQKSQQTQEMVDLIEKGSATREDFQKQFTSSLKLQELAVESEKDYKNLLTITNEKWKQFHEEWDKIFANVGLNEQSRIMFTKQTVGSLLNILPSDEYSSQIEEKITDMEVKLKEDPKVPIRKLIEKKMENKDIFKFQFEEFISYDQQKKMSINQEQNNTIQQIHHQWQIVGDRILEDEKKIIDKYLGTLFTIDISDKSELLIKVKQILQKQAGRNYFNNQLNYLHSKSIEEKQASFYLALSNEQFQELNQLIRFWLNYVELNDLYESEDIYDLLLKSIRIVRKDGRDRINLASQLSDITLWRKIEKWIELFQYINARKVDEKRKQVELLNQQNQNNIVQKGFKMIGSIFKNLGTTQQSQNELNESEISYMIMEEINLFLTSLKLPSDLSTEIIIQIAFQQPSFDKEHIKKLLEKQEDLHNTQWKKMFKSGKSMLTHKSEKYDRRKMDEYENKVVQVFGATMKYLTLEDNPWQLLLINSQFSLHLRHKIKKFYLANGQIFSSEATHQQRLKLIWQALKLRSLKIDYVEMKTKVGLEMDINQLHEETIKLDVQRSLHLHKEKINSSVLQSLLRIYAFYNQEVGYCQGMNYIAGYLYLTFQDQVTAYKAFDRMMNLYFKDLYINDFSKLKIGFYQFDRLLQVFLPELSQHLKDQKIDPSYYVASWFITLYSNVFQFSQRSALLNIIWDIFLAEEWKGFFKVTFYLLWLLQQKILDLEFDDILHYLGQLIKSEFFTIDNEIELIKLVQNYDKTVKENESIKTTILQKFRVTNRMLRSLDSEYHSFQMKLNKKLNLCLKK</sequence>
<dbReference type="Gene3D" id="1.10.8.270">
    <property type="entry name" value="putative rabgap domain of human tbc1 domain family member 14 like domains"/>
    <property type="match status" value="1"/>
</dbReference>
<dbReference type="PANTHER" id="PTHR47219">
    <property type="entry name" value="RAB GTPASE-ACTIVATING PROTEIN 1-LIKE"/>
    <property type="match status" value="1"/>
</dbReference>
<dbReference type="EMBL" id="CT868196">
    <property type="protein sequence ID" value="CAK74718.1"/>
    <property type="molecule type" value="Genomic_DNA"/>
</dbReference>
<dbReference type="PROSITE" id="PS50086">
    <property type="entry name" value="TBC_RABGAP"/>
    <property type="match status" value="1"/>
</dbReference>
<dbReference type="GeneID" id="5027900"/>
<accession>A0CVA1</accession>
<dbReference type="InParanoid" id="A0CVA1"/>
<dbReference type="InterPro" id="IPR050302">
    <property type="entry name" value="Rab_GAP_TBC_domain"/>
</dbReference>
<dbReference type="SUPFAM" id="SSF47923">
    <property type="entry name" value="Ypt/Rab-GAP domain of gyp1p"/>
    <property type="match status" value="2"/>
</dbReference>
<dbReference type="SMART" id="SM00164">
    <property type="entry name" value="TBC"/>
    <property type="match status" value="1"/>
</dbReference>
<protein>
    <recommendedName>
        <fullName evidence="1">Rab-GAP TBC domain-containing protein</fullName>
    </recommendedName>
</protein>
<dbReference type="InterPro" id="IPR027267">
    <property type="entry name" value="AH/BAR_dom_sf"/>
</dbReference>
<evidence type="ECO:0000313" key="3">
    <source>
        <dbReference type="Proteomes" id="UP000000600"/>
    </source>
</evidence>
<dbReference type="FunFam" id="1.20.1270.60:FF:000144">
    <property type="entry name" value="Uncharacterized protein"/>
    <property type="match status" value="1"/>
</dbReference>
<dbReference type="Proteomes" id="UP000000600">
    <property type="component" value="Unassembled WGS sequence"/>
</dbReference>
<proteinExistence type="predicted"/>
<dbReference type="Pfam" id="PF00566">
    <property type="entry name" value="RabGAP-TBC"/>
    <property type="match status" value="1"/>
</dbReference>
<dbReference type="FunFam" id="1.10.472.80:FF:000104">
    <property type="entry name" value="Uncharacterized protein"/>
    <property type="match status" value="1"/>
</dbReference>
<dbReference type="Gene3D" id="1.20.1270.60">
    <property type="entry name" value="Arfaptin homology (AH) domain/BAR domain"/>
    <property type="match status" value="1"/>
</dbReference>
<dbReference type="HOGENOM" id="CLU_311124_0_0_1"/>
<dbReference type="SUPFAM" id="SSF103657">
    <property type="entry name" value="BAR/IMD domain-like"/>
    <property type="match status" value="1"/>
</dbReference>
<dbReference type="OrthoDB" id="294251at2759"/>
<evidence type="ECO:0000313" key="2">
    <source>
        <dbReference type="EMBL" id="CAK74718.1"/>
    </source>
</evidence>
<dbReference type="InterPro" id="IPR000195">
    <property type="entry name" value="Rab-GAP-TBC_dom"/>
</dbReference>
<feature type="domain" description="Rab-GAP TBC" evidence="1">
    <location>
        <begin position="657"/>
        <end position="845"/>
    </location>
</feature>
<organism evidence="2 3">
    <name type="scientific">Paramecium tetraurelia</name>
    <dbReference type="NCBI Taxonomy" id="5888"/>
    <lineage>
        <taxon>Eukaryota</taxon>
        <taxon>Sar</taxon>
        <taxon>Alveolata</taxon>
        <taxon>Ciliophora</taxon>
        <taxon>Intramacronucleata</taxon>
        <taxon>Oligohymenophorea</taxon>
        <taxon>Peniculida</taxon>
        <taxon>Parameciidae</taxon>
        <taxon>Paramecium</taxon>
    </lineage>
</organism>
<gene>
    <name evidence="2" type="ORF">GSPATT00010886001</name>
</gene>
<evidence type="ECO:0000259" key="1">
    <source>
        <dbReference type="PROSITE" id="PS50086"/>
    </source>
</evidence>
<dbReference type="KEGG" id="ptm:GSPATT00010886001"/>
<keyword evidence="3" id="KW-1185">Reference proteome</keyword>
<dbReference type="FunFam" id="1.10.8.270:FF:000086">
    <property type="entry name" value="Uncharacterized protein"/>
    <property type="match status" value="1"/>
</dbReference>